<evidence type="ECO:0000256" key="9">
    <source>
        <dbReference type="ARBA" id="ARBA00023295"/>
    </source>
</evidence>
<keyword evidence="8 10" id="KW-0234">DNA repair</keyword>
<comment type="catalytic activity">
    <reaction evidence="10">
        <text>2'-deoxyribonucleotide-(2'-deoxyribose 5'-phosphate)-2'-deoxyribonucleotide-DNA = a 3'-end 2'-deoxyribonucleotide-(2,3-dehydro-2,3-deoxyribose 5'-phosphate)-DNA + a 5'-end 5'-phospho-2'-deoxyribonucleoside-DNA + H(+)</text>
        <dbReference type="Rhea" id="RHEA:66592"/>
        <dbReference type="Rhea" id="RHEA-COMP:13180"/>
        <dbReference type="Rhea" id="RHEA-COMP:16897"/>
        <dbReference type="Rhea" id="RHEA-COMP:17067"/>
        <dbReference type="ChEBI" id="CHEBI:15378"/>
        <dbReference type="ChEBI" id="CHEBI:136412"/>
        <dbReference type="ChEBI" id="CHEBI:157695"/>
        <dbReference type="ChEBI" id="CHEBI:167181"/>
        <dbReference type="EC" id="4.2.99.18"/>
    </reaction>
</comment>
<comment type="similarity">
    <text evidence="1 10">Belongs to the Nth/MutY family.</text>
</comment>
<accession>A0A9Q9ICU1</accession>
<evidence type="ECO:0000256" key="1">
    <source>
        <dbReference type="ARBA" id="ARBA00008343"/>
    </source>
</evidence>
<dbReference type="InterPro" id="IPR023170">
    <property type="entry name" value="HhH_base_excis_C"/>
</dbReference>
<keyword evidence="4 10" id="KW-0227">DNA damage</keyword>
<keyword evidence="3 10" id="KW-0479">Metal-binding</keyword>
<dbReference type="NCBIfam" id="TIGR01083">
    <property type="entry name" value="nth"/>
    <property type="match status" value="1"/>
</dbReference>
<dbReference type="GO" id="GO:0019104">
    <property type="term" value="F:DNA N-glycosylase activity"/>
    <property type="evidence" value="ECO:0007669"/>
    <property type="project" value="UniProtKB-UniRule"/>
</dbReference>
<feature type="binding site" evidence="10">
    <location>
        <position position="271"/>
    </location>
    <ligand>
        <name>[4Fe-4S] cluster</name>
        <dbReference type="ChEBI" id="CHEBI:49883"/>
    </ligand>
</feature>
<keyword evidence="2 10" id="KW-0004">4Fe-4S</keyword>
<dbReference type="InterPro" id="IPR003265">
    <property type="entry name" value="HhH-GPD_domain"/>
</dbReference>
<dbReference type="InterPro" id="IPR005759">
    <property type="entry name" value="Nth"/>
</dbReference>
<dbReference type="HAMAP" id="MF_00942">
    <property type="entry name" value="Nth"/>
    <property type="match status" value="1"/>
</dbReference>
<dbReference type="SUPFAM" id="SSF48150">
    <property type="entry name" value="DNA-glycosylase"/>
    <property type="match status" value="1"/>
</dbReference>
<evidence type="ECO:0000259" key="12">
    <source>
        <dbReference type="SMART" id="SM00478"/>
    </source>
</evidence>
<keyword evidence="10" id="KW-0456">Lyase</keyword>
<evidence type="ECO:0000256" key="5">
    <source>
        <dbReference type="ARBA" id="ARBA00022801"/>
    </source>
</evidence>
<dbReference type="AlphaFoldDB" id="A0A9Q9ICU1"/>
<evidence type="ECO:0000256" key="11">
    <source>
        <dbReference type="SAM" id="MobiDB-lite"/>
    </source>
</evidence>
<evidence type="ECO:0000256" key="3">
    <source>
        <dbReference type="ARBA" id="ARBA00022723"/>
    </source>
</evidence>
<evidence type="ECO:0000313" key="14">
    <source>
        <dbReference type="Proteomes" id="UP001058003"/>
    </source>
</evidence>
<dbReference type="PROSITE" id="PS00764">
    <property type="entry name" value="ENDONUCLEASE_III_1"/>
    <property type="match status" value="1"/>
</dbReference>
<dbReference type="Gene3D" id="1.10.1670.10">
    <property type="entry name" value="Helix-hairpin-Helix base-excision DNA repair enzymes (C-terminal)"/>
    <property type="match status" value="1"/>
</dbReference>
<comment type="cofactor">
    <cofactor evidence="10">
        <name>[4Fe-4S] cluster</name>
        <dbReference type="ChEBI" id="CHEBI:49883"/>
    </cofactor>
    <text evidence="10">Binds 1 [4Fe-4S] cluster.</text>
</comment>
<dbReference type="InterPro" id="IPR003651">
    <property type="entry name" value="Endonuclease3_FeS-loop_motif"/>
</dbReference>
<dbReference type="Proteomes" id="UP001058003">
    <property type="component" value="Chromosome"/>
</dbReference>
<sequence>MPSRKMTPAAADATAPSQKPPAKKAAPAKKVTAAKQAAPATNATAAKATAKKVTAKKAAAKVVAAAAAEAAAAGPDQAQTERARRILDLLTARYPDPVLELDFASPLQLLIAAVLAAQTLDERVNQVTPVLFAKYPTAADLAAADPAEMEQILMPVGYYRKKTQIVMKLAAVLVERHGGEVPMTFEELVELPWVGRKTANMVLGNAFSVPAISVDTHVGRVAHRLSWGPEKDGEATELGVSALFEQKDWVPVNLLLILHGRRTCHSRKPACGACSLAPECPSAGLDGKGELDPDKARALLK</sequence>
<organism evidence="13 14">
    <name type="scientific">Dactylosporangium aurantiacum</name>
    <dbReference type="NCBI Taxonomy" id="35754"/>
    <lineage>
        <taxon>Bacteria</taxon>
        <taxon>Bacillati</taxon>
        <taxon>Actinomycetota</taxon>
        <taxon>Actinomycetes</taxon>
        <taxon>Micromonosporales</taxon>
        <taxon>Micromonosporaceae</taxon>
        <taxon>Dactylosporangium</taxon>
    </lineage>
</organism>
<dbReference type="SMART" id="SM00478">
    <property type="entry name" value="ENDO3c"/>
    <property type="match status" value="1"/>
</dbReference>
<dbReference type="SMART" id="SM00525">
    <property type="entry name" value="FES"/>
    <property type="match status" value="1"/>
</dbReference>
<dbReference type="GO" id="GO:0140078">
    <property type="term" value="F:class I DNA-(apurinic or apyrimidinic site) endonuclease activity"/>
    <property type="evidence" value="ECO:0007669"/>
    <property type="project" value="UniProtKB-EC"/>
</dbReference>
<proteinExistence type="inferred from homology"/>
<feature type="region of interest" description="Disordered" evidence="11">
    <location>
        <begin position="1"/>
        <end position="47"/>
    </location>
</feature>
<comment type="function">
    <text evidence="10">DNA repair enzyme that has both DNA N-glycosylase activity and AP-lyase activity. The DNA N-glycosylase activity releases various damaged pyrimidines from DNA by cleaving the N-glycosidic bond, leaving an AP (apurinic/apyrimidinic) site. The AP-lyase activity cleaves the phosphodiester bond 3' to the AP site by a beta-elimination, leaving a 3'-terminal unsaturated sugar and a product with a terminal 5'-phosphate.</text>
</comment>
<evidence type="ECO:0000313" key="13">
    <source>
        <dbReference type="EMBL" id="UWZ51682.1"/>
    </source>
</evidence>
<dbReference type="RefSeq" id="WP_052386634.1">
    <property type="nucleotide sequence ID" value="NZ_CP073767.1"/>
</dbReference>
<dbReference type="GO" id="GO:0006285">
    <property type="term" value="P:base-excision repair, AP site formation"/>
    <property type="evidence" value="ECO:0007669"/>
    <property type="project" value="TreeGrafter"/>
</dbReference>
<dbReference type="EC" id="4.2.99.18" evidence="10"/>
<dbReference type="Pfam" id="PF00730">
    <property type="entry name" value="HhH-GPD"/>
    <property type="match status" value="1"/>
</dbReference>
<keyword evidence="5 10" id="KW-0378">Hydrolase</keyword>
<feature type="binding site" evidence="10">
    <location>
        <position position="264"/>
    </location>
    <ligand>
        <name>[4Fe-4S] cluster</name>
        <dbReference type="ChEBI" id="CHEBI:49883"/>
    </ligand>
</feature>
<keyword evidence="9 10" id="KW-0326">Glycosidase</keyword>
<keyword evidence="6 10" id="KW-0408">Iron</keyword>
<keyword evidence="10" id="KW-0238">DNA-binding</keyword>
<dbReference type="OrthoDB" id="9800977at2"/>
<feature type="binding site" evidence="10">
    <location>
        <position position="274"/>
    </location>
    <ligand>
        <name>[4Fe-4S] cluster</name>
        <dbReference type="ChEBI" id="CHEBI:49883"/>
    </ligand>
</feature>
<keyword evidence="14" id="KW-1185">Reference proteome</keyword>
<evidence type="ECO:0000256" key="7">
    <source>
        <dbReference type="ARBA" id="ARBA00023014"/>
    </source>
</evidence>
<feature type="domain" description="HhH-GPD" evidence="12">
    <location>
        <begin position="115"/>
        <end position="262"/>
    </location>
</feature>
<dbReference type="GO" id="GO:0003677">
    <property type="term" value="F:DNA binding"/>
    <property type="evidence" value="ECO:0007669"/>
    <property type="project" value="UniProtKB-UniRule"/>
</dbReference>
<dbReference type="InterPro" id="IPR011257">
    <property type="entry name" value="DNA_glycosylase"/>
</dbReference>
<dbReference type="GO" id="GO:0046872">
    <property type="term" value="F:metal ion binding"/>
    <property type="evidence" value="ECO:0007669"/>
    <property type="project" value="UniProtKB-KW"/>
</dbReference>
<dbReference type="Gene3D" id="1.10.340.30">
    <property type="entry name" value="Hypothetical protein, domain 2"/>
    <property type="match status" value="1"/>
</dbReference>
<name>A0A9Q9ICU1_9ACTN</name>
<evidence type="ECO:0000256" key="8">
    <source>
        <dbReference type="ARBA" id="ARBA00023204"/>
    </source>
</evidence>
<dbReference type="GO" id="GO:0051539">
    <property type="term" value="F:4 iron, 4 sulfur cluster binding"/>
    <property type="evidence" value="ECO:0007669"/>
    <property type="project" value="UniProtKB-UniRule"/>
</dbReference>
<dbReference type="EMBL" id="CP073767">
    <property type="protein sequence ID" value="UWZ51682.1"/>
    <property type="molecule type" value="Genomic_DNA"/>
</dbReference>
<feature type="binding site" evidence="10">
    <location>
        <position position="280"/>
    </location>
    <ligand>
        <name>[4Fe-4S] cluster</name>
        <dbReference type="ChEBI" id="CHEBI:49883"/>
    </ligand>
</feature>
<dbReference type="FunFam" id="1.10.340.30:FF:000001">
    <property type="entry name" value="Endonuclease III"/>
    <property type="match status" value="1"/>
</dbReference>
<keyword evidence="13" id="KW-0255">Endonuclease</keyword>
<protein>
    <recommendedName>
        <fullName evidence="10">Endonuclease III</fullName>
        <ecNumber evidence="10">4.2.99.18</ecNumber>
    </recommendedName>
    <alternativeName>
        <fullName evidence="10">DNA-(apurinic or apyrimidinic site) lyase</fullName>
    </alternativeName>
</protein>
<dbReference type="KEGG" id="daur:Daura_33750"/>
<gene>
    <name evidence="10 13" type="primary">nth</name>
    <name evidence="13" type="ORF">Daura_33750</name>
</gene>
<feature type="compositionally biased region" description="Low complexity" evidence="11">
    <location>
        <begin position="23"/>
        <end position="47"/>
    </location>
</feature>
<evidence type="ECO:0000256" key="6">
    <source>
        <dbReference type="ARBA" id="ARBA00023004"/>
    </source>
</evidence>
<dbReference type="PANTHER" id="PTHR10359:SF18">
    <property type="entry name" value="ENDONUCLEASE III"/>
    <property type="match status" value="1"/>
</dbReference>
<dbReference type="PANTHER" id="PTHR10359">
    <property type="entry name" value="A/G-SPECIFIC ADENINE GLYCOSYLASE/ENDONUCLEASE III"/>
    <property type="match status" value="1"/>
</dbReference>
<keyword evidence="13" id="KW-0540">Nuclease</keyword>
<keyword evidence="7 10" id="KW-0411">Iron-sulfur</keyword>
<dbReference type="CDD" id="cd00056">
    <property type="entry name" value="ENDO3c"/>
    <property type="match status" value="1"/>
</dbReference>
<dbReference type="InterPro" id="IPR004035">
    <property type="entry name" value="Endouclease-III_FeS-bd_BS"/>
</dbReference>
<evidence type="ECO:0000256" key="2">
    <source>
        <dbReference type="ARBA" id="ARBA00022485"/>
    </source>
</evidence>
<evidence type="ECO:0000256" key="10">
    <source>
        <dbReference type="HAMAP-Rule" id="MF_00942"/>
    </source>
</evidence>
<evidence type="ECO:0000256" key="4">
    <source>
        <dbReference type="ARBA" id="ARBA00022763"/>
    </source>
</evidence>
<reference evidence="13" key="1">
    <citation type="submission" date="2021-04" db="EMBL/GenBank/DDBJ databases">
        <title>Dactylosporangium aurantiacum NRRL B-8018 full assembly.</title>
        <authorList>
            <person name="Hartkoorn R.C."/>
            <person name="Beaudoing E."/>
            <person name="Hot D."/>
        </authorList>
    </citation>
    <scope>NUCLEOTIDE SEQUENCE</scope>
    <source>
        <strain evidence="13">NRRL B-8018</strain>
    </source>
</reference>